<feature type="transmembrane region" description="Helical" evidence="1">
    <location>
        <begin position="35"/>
        <end position="59"/>
    </location>
</feature>
<dbReference type="EMBL" id="VOGC01000006">
    <property type="protein sequence ID" value="MQN01694.1"/>
    <property type="molecule type" value="Genomic_DNA"/>
</dbReference>
<sequence>MKKFKRIFGIVAVCLLVFMYVLTLVFAIIDNPHTMTMFKACIAATVVIPVMLWVIGIFMRIAKPDNREFNDANRKKD</sequence>
<proteinExistence type="predicted"/>
<evidence type="ECO:0000313" key="3">
    <source>
        <dbReference type="Proteomes" id="UP000460257"/>
    </source>
</evidence>
<evidence type="ECO:0000256" key="1">
    <source>
        <dbReference type="SAM" id="Phobius"/>
    </source>
</evidence>
<dbReference type="Proteomes" id="UP000460257">
    <property type="component" value="Unassembled WGS sequence"/>
</dbReference>
<organism evidence="2 3">
    <name type="scientific">Candidatus Weimeria bifida</name>
    <dbReference type="NCBI Taxonomy" id="2599074"/>
    <lineage>
        <taxon>Bacteria</taxon>
        <taxon>Bacillati</taxon>
        <taxon>Bacillota</taxon>
        <taxon>Clostridia</taxon>
        <taxon>Lachnospirales</taxon>
        <taxon>Lachnospiraceae</taxon>
        <taxon>Candidatus Weimeria</taxon>
    </lineage>
</organism>
<dbReference type="AlphaFoldDB" id="A0A6N7IZF9"/>
<protein>
    <submittedName>
        <fullName evidence="2">Uncharacterized protein</fullName>
    </submittedName>
</protein>
<keyword evidence="3" id="KW-1185">Reference proteome</keyword>
<accession>A0A6N7IZF9</accession>
<evidence type="ECO:0000313" key="2">
    <source>
        <dbReference type="EMBL" id="MQN01694.1"/>
    </source>
</evidence>
<keyword evidence="1" id="KW-0472">Membrane</keyword>
<feature type="transmembrane region" description="Helical" evidence="1">
    <location>
        <begin position="7"/>
        <end position="29"/>
    </location>
</feature>
<reference evidence="2" key="1">
    <citation type="journal article" date="2020" name="Appl. Environ. Microbiol.">
        <title>Medium-Chain Fatty Acid Synthesis by 'Candidatus Weimeria bifida' gen. nov., sp. nov., and 'Candidatus Pseudoramibacter fermentans' sp. nov.</title>
        <authorList>
            <person name="Scarborough M.J."/>
            <person name="Myers K.S."/>
            <person name="Donohue T.J."/>
            <person name="Noguera D.R."/>
        </authorList>
    </citation>
    <scope>NUCLEOTIDE SEQUENCE</scope>
    <source>
        <strain evidence="2">LCO1.1</strain>
    </source>
</reference>
<name>A0A6N7IZF9_9FIRM</name>
<gene>
    <name evidence="2" type="ORF">FRC54_07200</name>
</gene>
<keyword evidence="1" id="KW-1133">Transmembrane helix</keyword>
<comment type="caution">
    <text evidence="2">The sequence shown here is derived from an EMBL/GenBank/DDBJ whole genome shotgun (WGS) entry which is preliminary data.</text>
</comment>
<keyword evidence="1" id="KW-0812">Transmembrane</keyword>